<dbReference type="Proteomes" id="UP001285521">
    <property type="component" value="Unassembled WGS sequence"/>
</dbReference>
<dbReference type="EMBL" id="JAXAVW010000010">
    <property type="protein sequence ID" value="MDX8031256.1"/>
    <property type="molecule type" value="Genomic_DNA"/>
</dbReference>
<organism evidence="1 2">
    <name type="scientific">Lentzea miocenica</name>
    <dbReference type="NCBI Taxonomy" id="3095431"/>
    <lineage>
        <taxon>Bacteria</taxon>
        <taxon>Bacillati</taxon>
        <taxon>Actinomycetota</taxon>
        <taxon>Actinomycetes</taxon>
        <taxon>Pseudonocardiales</taxon>
        <taxon>Pseudonocardiaceae</taxon>
        <taxon>Lentzea</taxon>
    </lineage>
</organism>
<comment type="caution">
    <text evidence="1">The sequence shown here is derived from an EMBL/GenBank/DDBJ whole genome shotgun (WGS) entry which is preliminary data.</text>
</comment>
<name>A0ABU4SZC6_9PSEU</name>
<dbReference type="RefSeq" id="WP_319966323.1">
    <property type="nucleotide sequence ID" value="NZ_JAXAVW010000010.1"/>
</dbReference>
<reference evidence="1 2" key="1">
    <citation type="submission" date="2023-11" db="EMBL/GenBank/DDBJ databases">
        <title>Lentzea sokolovensis, sp. nov., Lentzea kristufkii, sp. nov., and Lentzea miocenensis, sp. nov., rare actinobacteria from Sokolov Coal Basin, Miocene lacustrine sediment, Czech Republic.</title>
        <authorList>
            <person name="Lara A."/>
            <person name="Kotroba L."/>
            <person name="Nouioui I."/>
            <person name="Neumann-Schaal M."/>
            <person name="Mast Y."/>
            <person name="Chronakova A."/>
        </authorList>
    </citation>
    <scope>NUCLEOTIDE SEQUENCE [LARGE SCALE GENOMIC DNA]</scope>
    <source>
        <strain evidence="1 2">BCCO 10_0856</strain>
    </source>
</reference>
<keyword evidence="2" id="KW-1185">Reference proteome</keyword>
<proteinExistence type="predicted"/>
<sequence length="61" mass="6583">MQKVLAELSTARRMLAGAAPYEVRTRLCNAVADLHNLAGWTCFDTGRPGPFHAGTRAGVVR</sequence>
<protein>
    <submittedName>
        <fullName evidence="1">Uncharacterized protein</fullName>
    </submittedName>
</protein>
<evidence type="ECO:0000313" key="2">
    <source>
        <dbReference type="Proteomes" id="UP001285521"/>
    </source>
</evidence>
<evidence type="ECO:0000313" key="1">
    <source>
        <dbReference type="EMBL" id="MDX8031256.1"/>
    </source>
</evidence>
<gene>
    <name evidence="1" type="ORF">SK803_13595</name>
</gene>
<accession>A0ABU4SZC6</accession>